<feature type="compositionally biased region" description="Basic and acidic residues" evidence="1">
    <location>
        <begin position="1"/>
        <end position="11"/>
    </location>
</feature>
<organism evidence="2 3">
    <name type="scientific">Nonomuraea helvata</name>
    <dbReference type="NCBI Taxonomy" id="37484"/>
    <lineage>
        <taxon>Bacteria</taxon>
        <taxon>Bacillati</taxon>
        <taxon>Actinomycetota</taxon>
        <taxon>Actinomycetes</taxon>
        <taxon>Streptosporangiales</taxon>
        <taxon>Streptosporangiaceae</taxon>
        <taxon>Nonomuraea</taxon>
    </lineage>
</organism>
<evidence type="ECO:0000313" key="2">
    <source>
        <dbReference type="EMBL" id="MFB9626168.1"/>
    </source>
</evidence>
<dbReference type="Proteomes" id="UP001589532">
    <property type="component" value="Unassembled WGS sequence"/>
</dbReference>
<protein>
    <submittedName>
        <fullName evidence="2">Uncharacterized protein</fullName>
    </submittedName>
</protein>
<reference evidence="2 3" key="1">
    <citation type="submission" date="2024-09" db="EMBL/GenBank/DDBJ databases">
        <authorList>
            <person name="Sun Q."/>
            <person name="Mori K."/>
        </authorList>
    </citation>
    <scope>NUCLEOTIDE SEQUENCE [LARGE SCALE GENOMIC DNA]</scope>
    <source>
        <strain evidence="2 3">JCM 3143</strain>
    </source>
</reference>
<gene>
    <name evidence="2" type="ORF">ACFFSA_24040</name>
</gene>
<keyword evidence="3" id="KW-1185">Reference proteome</keyword>
<comment type="caution">
    <text evidence="2">The sequence shown here is derived from an EMBL/GenBank/DDBJ whole genome shotgun (WGS) entry which is preliminary data.</text>
</comment>
<dbReference type="RefSeq" id="WP_345003351.1">
    <property type="nucleotide sequence ID" value="NZ_BAAAXV010000012.1"/>
</dbReference>
<name>A0ABV5S526_9ACTN</name>
<dbReference type="EMBL" id="JBHMBW010000021">
    <property type="protein sequence ID" value="MFB9626168.1"/>
    <property type="molecule type" value="Genomic_DNA"/>
</dbReference>
<accession>A0ABV5S526</accession>
<evidence type="ECO:0000313" key="3">
    <source>
        <dbReference type="Proteomes" id="UP001589532"/>
    </source>
</evidence>
<evidence type="ECO:0000256" key="1">
    <source>
        <dbReference type="SAM" id="MobiDB-lite"/>
    </source>
</evidence>
<proteinExistence type="predicted"/>
<feature type="region of interest" description="Disordered" evidence="1">
    <location>
        <begin position="1"/>
        <end position="20"/>
    </location>
</feature>
<sequence length="160" mass="16391">MLGSGREKSSDRAVTTAGDATGSHVLANARDGYRWRTAASLPEPGFGTDPWIGNVCVTASGDRAVIVYAPRTSTNKSEPAERGGFTAIVDPGAALARQGSAGAARRSEHSAAGGMPAYSPHSLFPLKALDGGGQVPAQIMMGVAVQEPNTWQAARFAVPG</sequence>